<dbReference type="PhylomeDB" id="A0A0G4FRM5"/>
<dbReference type="InterPro" id="IPR034113">
    <property type="entry name" value="SCP_GAPR1-like"/>
</dbReference>
<protein>
    <recommendedName>
        <fullName evidence="1">SCP domain-containing protein</fullName>
    </recommendedName>
</protein>
<dbReference type="InParanoid" id="A0A0G4FRM5"/>
<proteinExistence type="predicted"/>
<dbReference type="PRINTS" id="PR00837">
    <property type="entry name" value="V5TPXLIKE"/>
</dbReference>
<dbReference type="AlphaFoldDB" id="A0A0G4FRM5"/>
<dbReference type="OrthoDB" id="406114at2759"/>
<dbReference type="STRING" id="1169540.A0A0G4FRM5"/>
<organism evidence="2 3">
    <name type="scientific">Vitrella brassicaformis (strain CCMP3155)</name>
    <dbReference type="NCBI Taxonomy" id="1169540"/>
    <lineage>
        <taxon>Eukaryota</taxon>
        <taxon>Sar</taxon>
        <taxon>Alveolata</taxon>
        <taxon>Colpodellida</taxon>
        <taxon>Vitrellaceae</taxon>
        <taxon>Vitrella</taxon>
    </lineage>
</organism>
<dbReference type="InterPro" id="IPR001283">
    <property type="entry name" value="CRISP-related"/>
</dbReference>
<dbReference type="Gene3D" id="3.40.33.10">
    <property type="entry name" value="CAP"/>
    <property type="match status" value="1"/>
</dbReference>
<name>A0A0G4FRM5_VITBC</name>
<evidence type="ECO:0000259" key="1">
    <source>
        <dbReference type="SMART" id="SM00198"/>
    </source>
</evidence>
<dbReference type="CDD" id="cd05382">
    <property type="entry name" value="CAP_GAPR1-like"/>
    <property type="match status" value="1"/>
</dbReference>
<dbReference type="VEuPathDB" id="CryptoDB:Vbra_21604"/>
<gene>
    <name evidence="2" type="ORF">Vbra_21604</name>
</gene>
<evidence type="ECO:0000313" key="2">
    <source>
        <dbReference type="EMBL" id="CEM17308.1"/>
    </source>
</evidence>
<evidence type="ECO:0000313" key="3">
    <source>
        <dbReference type="Proteomes" id="UP000041254"/>
    </source>
</evidence>
<reference evidence="2 3" key="1">
    <citation type="submission" date="2014-11" db="EMBL/GenBank/DDBJ databases">
        <authorList>
            <person name="Zhu J."/>
            <person name="Qi W."/>
            <person name="Song R."/>
        </authorList>
    </citation>
    <scope>NUCLEOTIDE SEQUENCE [LARGE SCALE GENOMIC DNA]</scope>
</reference>
<dbReference type="PANTHER" id="PTHR10334">
    <property type="entry name" value="CYSTEINE-RICH SECRETORY PROTEIN-RELATED"/>
    <property type="match status" value="1"/>
</dbReference>
<dbReference type="SMART" id="SM00198">
    <property type="entry name" value="SCP"/>
    <property type="match status" value="1"/>
</dbReference>
<dbReference type="EMBL" id="CDMY01000488">
    <property type="protein sequence ID" value="CEM17308.1"/>
    <property type="molecule type" value="Genomic_DNA"/>
</dbReference>
<dbReference type="InterPro" id="IPR035940">
    <property type="entry name" value="CAP_sf"/>
</dbReference>
<sequence length="325" mass="35080">MALSATQVAAVLALHNTYRCLHDAPALTWSSAMATSAQAWADKGVFEHSDSYNLAPPAGPAGENLAWGFTDFDSAIDAWYDEVDLWPEGSNDFRSGAGHFTAMVWKGATEIGCGDNSAKAPSSVLYVCRYKGSDTKDSTTPNTLGAFAENVLPRNTKTFDECAEKVRMAMLPIARTQEWLIRVTPPADIVIKPPPKEEEPTQQLLPPVRLSHVCGDTSEQPSACVGVNQLLDYRLLTFDPSCAGDGTNATHVPEETCNALNHLCCRFCHVLPSVTTECPPGEKGIAIYWDSAWENETALQPPAKVPSPPVKPDLIRIKAAGPGRV</sequence>
<keyword evidence="3" id="KW-1185">Reference proteome</keyword>
<dbReference type="InterPro" id="IPR014044">
    <property type="entry name" value="CAP_dom"/>
</dbReference>
<dbReference type="Proteomes" id="UP000041254">
    <property type="component" value="Unassembled WGS sequence"/>
</dbReference>
<accession>A0A0G4FRM5</accession>
<feature type="domain" description="SCP" evidence="1">
    <location>
        <begin position="6"/>
        <end position="136"/>
    </location>
</feature>
<dbReference type="SUPFAM" id="SSF55797">
    <property type="entry name" value="PR-1-like"/>
    <property type="match status" value="1"/>
</dbReference>
<dbReference type="Pfam" id="PF00188">
    <property type="entry name" value="CAP"/>
    <property type="match status" value="1"/>
</dbReference>